<dbReference type="InterPro" id="IPR013087">
    <property type="entry name" value="Znf_C2H2_type"/>
</dbReference>
<evidence type="ECO:0000259" key="6">
    <source>
        <dbReference type="PROSITE" id="PS50157"/>
    </source>
</evidence>
<keyword evidence="1" id="KW-0479">Metal-binding</keyword>
<evidence type="ECO:0000256" key="5">
    <source>
        <dbReference type="PROSITE-ProRule" id="PRU00042"/>
    </source>
</evidence>
<sequence length="552" mass="65125">MARRKKKGTGVVRKSYNKSTLKFANDVGDNFIKKWIKSQSAPKSKEYDLWNEIIEIDSDDQFDELECNLKIFEKPLRSLLKKRPDTFLRKRFNLECEWDKCCFESIDQKSYVNHVHDHLMVLSNSQLKCQWNLCKFETEDRTDFLRHLDYHAYHTRLKTFGLGLTNILSIPNCQGDSKLRNIIPSVSADYFCYWNNCTEHFPTIIEYFEHVNSHIKEEYETGIVSSSFRRPNLRSIKVKCLWSQCNKEVPNVFELKRHLKTHTKEKLIGCGNCGALFINKPMFINHCIRQVLNERSFQCNDCLKCYPTKNLLKDHSRSHVNKFQCNLCGLSCQKKSVLARHIQYRHITERPFACDECDYKGKTKQDLDGHSNVHKNRTENPYKCEVFQCNYSSKTLMALKRHDAKEHFGQPQIYACHCCKKTYLRGYLLSRHLMRLHSYRLAPGHSRFIYKRDADGYFRLQTKRVENLQSLSEPLCSMTDEDSNMVVSYEIDKIDLNTDSLINVKLKKVERPKQMETPTYQFFTDASTEDSKDINDFAIVKHYISKRKNTEK</sequence>
<dbReference type="GO" id="GO:0005634">
    <property type="term" value="C:nucleus"/>
    <property type="evidence" value="ECO:0007669"/>
    <property type="project" value="TreeGrafter"/>
</dbReference>
<keyword evidence="4" id="KW-0862">Zinc</keyword>
<feature type="domain" description="C2H2-type" evidence="6">
    <location>
        <begin position="238"/>
        <end position="267"/>
    </location>
</feature>
<dbReference type="PROSITE" id="PS00028">
    <property type="entry name" value="ZINC_FINGER_C2H2_1"/>
    <property type="match status" value="5"/>
</dbReference>
<keyword evidence="3 5" id="KW-0863">Zinc-finger</keyword>
<dbReference type="Gene3D" id="3.30.160.60">
    <property type="entry name" value="Classic Zinc Finger"/>
    <property type="match status" value="4"/>
</dbReference>
<dbReference type="GO" id="GO:0000981">
    <property type="term" value="F:DNA-binding transcription factor activity, RNA polymerase II-specific"/>
    <property type="evidence" value="ECO:0007669"/>
    <property type="project" value="TreeGrafter"/>
</dbReference>
<feature type="domain" description="C2H2-type" evidence="6">
    <location>
        <begin position="414"/>
        <end position="438"/>
    </location>
</feature>
<keyword evidence="2" id="KW-0677">Repeat</keyword>
<evidence type="ECO:0000256" key="1">
    <source>
        <dbReference type="ARBA" id="ARBA00022723"/>
    </source>
</evidence>
<dbReference type="Proteomes" id="UP000183832">
    <property type="component" value="Unassembled WGS sequence"/>
</dbReference>
<feature type="domain" description="C2H2-type" evidence="6">
    <location>
        <begin position="352"/>
        <end position="379"/>
    </location>
</feature>
<evidence type="ECO:0000256" key="4">
    <source>
        <dbReference type="ARBA" id="ARBA00022833"/>
    </source>
</evidence>
<dbReference type="Pfam" id="PF00096">
    <property type="entry name" value="zf-C2H2"/>
    <property type="match status" value="1"/>
</dbReference>
<evidence type="ECO:0000256" key="3">
    <source>
        <dbReference type="ARBA" id="ARBA00022771"/>
    </source>
</evidence>
<dbReference type="GO" id="GO:0000977">
    <property type="term" value="F:RNA polymerase II transcription regulatory region sequence-specific DNA binding"/>
    <property type="evidence" value="ECO:0007669"/>
    <property type="project" value="TreeGrafter"/>
</dbReference>
<dbReference type="AlphaFoldDB" id="A0A1J1I9J1"/>
<organism evidence="7 8">
    <name type="scientific">Clunio marinus</name>
    <dbReference type="NCBI Taxonomy" id="568069"/>
    <lineage>
        <taxon>Eukaryota</taxon>
        <taxon>Metazoa</taxon>
        <taxon>Ecdysozoa</taxon>
        <taxon>Arthropoda</taxon>
        <taxon>Hexapoda</taxon>
        <taxon>Insecta</taxon>
        <taxon>Pterygota</taxon>
        <taxon>Neoptera</taxon>
        <taxon>Endopterygota</taxon>
        <taxon>Diptera</taxon>
        <taxon>Nematocera</taxon>
        <taxon>Chironomoidea</taxon>
        <taxon>Chironomidae</taxon>
        <taxon>Clunio</taxon>
    </lineage>
</organism>
<dbReference type="PROSITE" id="PS50157">
    <property type="entry name" value="ZINC_FINGER_C2H2_2"/>
    <property type="match status" value="5"/>
</dbReference>
<dbReference type="SUPFAM" id="SSF57667">
    <property type="entry name" value="beta-beta-alpha zinc fingers"/>
    <property type="match status" value="2"/>
</dbReference>
<dbReference type="PANTHER" id="PTHR24379">
    <property type="entry name" value="KRAB AND ZINC FINGER DOMAIN-CONTAINING"/>
    <property type="match status" value="1"/>
</dbReference>
<dbReference type="InterPro" id="IPR036236">
    <property type="entry name" value="Znf_C2H2_sf"/>
</dbReference>
<gene>
    <name evidence="7" type="ORF">CLUMA_CG010295</name>
</gene>
<dbReference type="PANTHER" id="PTHR24379:SF127">
    <property type="entry name" value="BLOODY FINGERS-RELATED"/>
    <property type="match status" value="1"/>
</dbReference>
<dbReference type="OrthoDB" id="10260596at2759"/>
<feature type="domain" description="C2H2-type" evidence="6">
    <location>
        <begin position="323"/>
        <end position="351"/>
    </location>
</feature>
<evidence type="ECO:0000313" key="7">
    <source>
        <dbReference type="EMBL" id="CRK96941.1"/>
    </source>
</evidence>
<evidence type="ECO:0000313" key="8">
    <source>
        <dbReference type="Proteomes" id="UP000183832"/>
    </source>
</evidence>
<reference evidence="7 8" key="1">
    <citation type="submission" date="2015-04" db="EMBL/GenBank/DDBJ databases">
        <authorList>
            <person name="Syromyatnikov M.Y."/>
            <person name="Popov V.N."/>
        </authorList>
    </citation>
    <scope>NUCLEOTIDE SEQUENCE [LARGE SCALE GENOMIC DNA]</scope>
</reference>
<evidence type="ECO:0000256" key="2">
    <source>
        <dbReference type="ARBA" id="ARBA00022737"/>
    </source>
</evidence>
<name>A0A1J1I9J1_9DIPT</name>
<dbReference type="SMART" id="SM00355">
    <property type="entry name" value="ZnF_C2H2"/>
    <property type="match status" value="9"/>
</dbReference>
<dbReference type="STRING" id="568069.A0A1J1I9J1"/>
<dbReference type="EMBL" id="CVRI01000045">
    <property type="protein sequence ID" value="CRK96941.1"/>
    <property type="molecule type" value="Genomic_DNA"/>
</dbReference>
<protein>
    <submittedName>
        <fullName evidence="7">CLUMA_CG010295, isoform A</fullName>
    </submittedName>
</protein>
<accession>A0A1J1I9J1</accession>
<keyword evidence="8" id="KW-1185">Reference proteome</keyword>
<dbReference type="GO" id="GO:0008270">
    <property type="term" value="F:zinc ion binding"/>
    <property type="evidence" value="ECO:0007669"/>
    <property type="project" value="UniProtKB-KW"/>
</dbReference>
<proteinExistence type="predicted"/>
<feature type="domain" description="C2H2-type" evidence="6">
    <location>
        <begin position="297"/>
        <end position="324"/>
    </location>
</feature>